<organism evidence="1">
    <name type="scientific">Timema poppense</name>
    <name type="common">Walking stick</name>
    <dbReference type="NCBI Taxonomy" id="170557"/>
    <lineage>
        <taxon>Eukaryota</taxon>
        <taxon>Metazoa</taxon>
        <taxon>Ecdysozoa</taxon>
        <taxon>Arthropoda</taxon>
        <taxon>Hexapoda</taxon>
        <taxon>Insecta</taxon>
        <taxon>Pterygota</taxon>
        <taxon>Neoptera</taxon>
        <taxon>Polyneoptera</taxon>
        <taxon>Phasmatodea</taxon>
        <taxon>Timematodea</taxon>
        <taxon>Timematoidea</taxon>
        <taxon>Timematidae</taxon>
        <taxon>Timema</taxon>
    </lineage>
</organism>
<reference evidence="1" key="1">
    <citation type="submission" date="2020-11" db="EMBL/GenBank/DDBJ databases">
        <authorList>
            <person name="Tran Van P."/>
        </authorList>
    </citation>
    <scope>NUCLEOTIDE SEQUENCE</scope>
</reference>
<evidence type="ECO:0000313" key="1">
    <source>
        <dbReference type="EMBL" id="CAD7409254.1"/>
    </source>
</evidence>
<proteinExistence type="predicted"/>
<protein>
    <submittedName>
        <fullName evidence="1">Uncharacterized protein</fullName>
    </submittedName>
</protein>
<accession>A0A7R9D8R7</accession>
<gene>
    <name evidence="1" type="ORF">TPSB3V08_LOCUS6740</name>
</gene>
<name>A0A7R9D8R7_TIMPO</name>
<dbReference type="EMBL" id="OD004076">
    <property type="protein sequence ID" value="CAD7409254.1"/>
    <property type="molecule type" value="Genomic_DNA"/>
</dbReference>
<sequence>MRRDRSLPHYPKQHKSSFEELHPPVASSLRWKRAYTEDFQTTWIADPVMPPTPFLDNWGPHQQCPAQPCSCHKRTRSRETSCSCPLDVWRPYSPCCESPALEFYDYCCDRCCPVPKLLNKQRMPCTDDEKRRLQCCRCCEEMKPWGEGSATSCTCYQDLVYGRNSPQICPSVCRFDSRSCPADLPCNTDNFMTEMRGTVQEYHPHRNSRFPNKEGVWGQKNN</sequence>
<dbReference type="AlphaFoldDB" id="A0A7R9D8R7"/>